<gene>
    <name evidence="2" type="primary">LOC111114683</name>
</gene>
<evidence type="ECO:0000313" key="2">
    <source>
        <dbReference type="RefSeq" id="XP_022308812.1"/>
    </source>
</evidence>
<keyword evidence="1" id="KW-1185">Reference proteome</keyword>
<sequence length="124" mass="13507">MSPNFSINVIEDLTSGDGAANDDDGDVTANDVLDEVTTNDDVDEGTANDVGEVAANDDVEVTANDDVGEETAKDYFGGVITKNSLRIYQVINVESPIDAYRLTTVRVNEMFASRLQRRREIMIS</sequence>
<accession>A0A8B8BZJ3</accession>
<reference evidence="2" key="1">
    <citation type="submission" date="2025-08" db="UniProtKB">
        <authorList>
            <consortium name="RefSeq"/>
        </authorList>
    </citation>
    <scope>IDENTIFICATION</scope>
    <source>
        <tissue evidence="2">Whole sample</tissue>
    </source>
</reference>
<evidence type="ECO:0000313" key="1">
    <source>
        <dbReference type="Proteomes" id="UP000694844"/>
    </source>
</evidence>
<dbReference type="AlphaFoldDB" id="A0A8B8BZJ3"/>
<organism evidence="1 2">
    <name type="scientific">Crassostrea virginica</name>
    <name type="common">Eastern oyster</name>
    <dbReference type="NCBI Taxonomy" id="6565"/>
    <lineage>
        <taxon>Eukaryota</taxon>
        <taxon>Metazoa</taxon>
        <taxon>Spiralia</taxon>
        <taxon>Lophotrochozoa</taxon>
        <taxon>Mollusca</taxon>
        <taxon>Bivalvia</taxon>
        <taxon>Autobranchia</taxon>
        <taxon>Pteriomorphia</taxon>
        <taxon>Ostreida</taxon>
        <taxon>Ostreoidea</taxon>
        <taxon>Ostreidae</taxon>
        <taxon>Crassostrea</taxon>
    </lineage>
</organism>
<dbReference type="Proteomes" id="UP000694844">
    <property type="component" value="Chromosome 9"/>
</dbReference>
<protein>
    <submittedName>
        <fullName evidence="2">Uncharacterized protein LOC111114683 isoform X1</fullName>
    </submittedName>
</protein>
<name>A0A8B8BZJ3_CRAVI</name>
<proteinExistence type="predicted"/>
<dbReference type="KEGG" id="cvn:111114683"/>
<dbReference type="RefSeq" id="XP_022308812.1">
    <property type="nucleotide sequence ID" value="XM_022453104.1"/>
</dbReference>
<dbReference type="GeneID" id="111114683"/>